<evidence type="ECO:0000313" key="8">
    <source>
        <dbReference type="Proteomes" id="UP000583929"/>
    </source>
</evidence>
<dbReference type="AlphaFoldDB" id="A0A7J6I7P4"/>
<dbReference type="CDD" id="cd09218">
    <property type="entry name" value="TLP-PA"/>
    <property type="match status" value="1"/>
</dbReference>
<feature type="disulfide bond" evidence="5">
    <location>
        <begin position="32"/>
        <end position="240"/>
    </location>
</feature>
<keyword evidence="4 5" id="KW-1015">Disulfide bond</keyword>
<gene>
    <name evidence="7" type="ORF">G4B88_007982</name>
</gene>
<evidence type="ECO:0000256" key="1">
    <source>
        <dbReference type="ARBA" id="ARBA00004613"/>
    </source>
</evidence>
<keyword evidence="3" id="KW-0964">Secreted</keyword>
<evidence type="ECO:0000256" key="5">
    <source>
        <dbReference type="PIRSR" id="PIRSR002703-1"/>
    </source>
</evidence>
<dbReference type="SMART" id="SM00205">
    <property type="entry name" value="THN"/>
    <property type="match status" value="1"/>
</dbReference>
<feature type="disulfide bond" evidence="5">
    <location>
        <begin position="79"/>
        <end position="89"/>
    </location>
</feature>
<evidence type="ECO:0000256" key="2">
    <source>
        <dbReference type="ARBA" id="ARBA00010607"/>
    </source>
</evidence>
<feature type="disulfide bond" evidence="5">
    <location>
        <begin position="154"/>
        <end position="213"/>
    </location>
</feature>
<feature type="disulfide bond" evidence="5">
    <location>
        <begin position="94"/>
        <end position="101"/>
    </location>
</feature>
<evidence type="ECO:0000256" key="4">
    <source>
        <dbReference type="ARBA" id="ARBA00023157"/>
    </source>
</evidence>
<dbReference type="PANTHER" id="PTHR31048">
    <property type="entry name" value="OS03G0233200 PROTEIN"/>
    <property type="match status" value="1"/>
</dbReference>
<evidence type="ECO:0000256" key="6">
    <source>
        <dbReference type="SAM" id="SignalP"/>
    </source>
</evidence>
<evidence type="ECO:0000256" key="3">
    <source>
        <dbReference type="ARBA" id="ARBA00022525"/>
    </source>
</evidence>
<dbReference type="PROSITE" id="PS51367">
    <property type="entry name" value="THAUMATIN_2"/>
    <property type="match status" value="1"/>
</dbReference>
<protein>
    <recommendedName>
        <fullName evidence="9">Thaumatin-like protein</fullName>
    </recommendedName>
</protein>
<dbReference type="PIRSF" id="PIRSF002703">
    <property type="entry name" value="Thaumatin"/>
    <property type="match status" value="1"/>
</dbReference>
<dbReference type="Gene3D" id="2.60.110.10">
    <property type="entry name" value="Thaumatin"/>
    <property type="match status" value="1"/>
</dbReference>
<feature type="disulfide bond" evidence="5">
    <location>
        <begin position="191"/>
        <end position="200"/>
    </location>
</feature>
<evidence type="ECO:0000313" key="7">
    <source>
        <dbReference type="EMBL" id="KAF4403336.1"/>
    </source>
</evidence>
<dbReference type="InterPro" id="IPR037176">
    <property type="entry name" value="Osmotin/thaumatin-like_sf"/>
</dbReference>
<name>A0A7J6I7P4_CANSA</name>
<dbReference type="Proteomes" id="UP000583929">
    <property type="component" value="Unassembled WGS sequence"/>
</dbReference>
<dbReference type="PRINTS" id="PR00347">
    <property type="entry name" value="THAUMATIN"/>
</dbReference>
<feature type="disulfide bond" evidence="5">
    <location>
        <begin position="149"/>
        <end position="230"/>
    </location>
</feature>
<dbReference type="Pfam" id="PF00314">
    <property type="entry name" value="Thaumatin"/>
    <property type="match status" value="1"/>
</dbReference>
<keyword evidence="6" id="KW-0732">Signal</keyword>
<dbReference type="FunFam" id="2.60.110.10:FF:000002">
    <property type="entry name" value="Thaumatin-like protein 1a"/>
    <property type="match status" value="1"/>
</dbReference>
<comment type="similarity">
    <text evidence="2">Belongs to the thaumatin family.</text>
</comment>
<feature type="chain" id="PRO_5029603354" description="Thaumatin-like protein" evidence="6">
    <location>
        <begin position="24"/>
        <end position="241"/>
    </location>
</feature>
<sequence length="241" mass="25660">MNTQILFFSLALAFIVFAAGANATTITIKNNCQRTIWPATLGGSSQLSITGFELAPQGNKSVDIPDGTWIGRFWARDICSTDASGSFTCATGNCGSGKIECNGLSGATPATLVEFTIRGDGGKDFYDVSNVDGFNIPVSVVPQGGSGDCQESICGVNINGDCLPELQFKSGNDVVGCLSGCAKFNEDRFCCTGAFDKPDCPPTDYSRFFEEKCPKAYSYAKDDKDSTFTCTNPNYLITFCP</sequence>
<dbReference type="SUPFAM" id="SSF49870">
    <property type="entry name" value="Osmotin, thaumatin-like protein"/>
    <property type="match status" value="1"/>
</dbReference>
<evidence type="ECO:0008006" key="9">
    <source>
        <dbReference type="Google" id="ProtNLM"/>
    </source>
</evidence>
<dbReference type="GO" id="GO:0005576">
    <property type="term" value="C:extracellular region"/>
    <property type="evidence" value="ECO:0007669"/>
    <property type="project" value="UniProtKB-SubCell"/>
</dbReference>
<feature type="disulfide bond" evidence="5">
    <location>
        <begin position="181"/>
        <end position="190"/>
    </location>
</feature>
<organism evidence="7 8">
    <name type="scientific">Cannabis sativa</name>
    <name type="common">Hemp</name>
    <name type="synonym">Marijuana</name>
    <dbReference type="NCBI Taxonomy" id="3483"/>
    <lineage>
        <taxon>Eukaryota</taxon>
        <taxon>Viridiplantae</taxon>
        <taxon>Streptophyta</taxon>
        <taxon>Embryophyta</taxon>
        <taxon>Tracheophyta</taxon>
        <taxon>Spermatophyta</taxon>
        <taxon>Magnoliopsida</taxon>
        <taxon>eudicotyledons</taxon>
        <taxon>Gunneridae</taxon>
        <taxon>Pentapetalae</taxon>
        <taxon>rosids</taxon>
        <taxon>fabids</taxon>
        <taxon>Rosales</taxon>
        <taxon>Cannabaceae</taxon>
        <taxon>Cannabis</taxon>
    </lineage>
</organism>
<feature type="disulfide bond" evidence="5">
    <location>
        <begin position="162"/>
        <end position="177"/>
    </location>
</feature>
<dbReference type="EMBL" id="JAATIQ010000004">
    <property type="protein sequence ID" value="KAF4403336.1"/>
    <property type="molecule type" value="Genomic_DNA"/>
</dbReference>
<comment type="subcellular location">
    <subcellularLocation>
        <location evidence="1">Secreted</location>
    </subcellularLocation>
</comment>
<keyword evidence="8" id="KW-1185">Reference proteome</keyword>
<reference evidence="7 8" key="1">
    <citation type="journal article" date="2020" name="bioRxiv">
        <title>Sequence and annotation of 42 cannabis genomes reveals extensive copy number variation in cannabinoid synthesis and pathogen resistance genes.</title>
        <authorList>
            <person name="Mckernan K.J."/>
            <person name="Helbert Y."/>
            <person name="Kane L.T."/>
            <person name="Ebling H."/>
            <person name="Zhang L."/>
            <person name="Liu B."/>
            <person name="Eaton Z."/>
            <person name="Mclaughlin S."/>
            <person name="Kingan S."/>
            <person name="Baybayan P."/>
            <person name="Concepcion G."/>
            <person name="Jordan M."/>
            <person name="Riva A."/>
            <person name="Barbazuk W."/>
            <person name="Harkins T."/>
        </authorList>
    </citation>
    <scope>NUCLEOTIDE SEQUENCE [LARGE SCALE GENOMIC DNA]</scope>
    <source>
        <strain evidence="8">cv. Jamaican Lion 4</strain>
        <tissue evidence="7">Leaf</tissue>
    </source>
</reference>
<feature type="signal peptide" evidence="6">
    <location>
        <begin position="1"/>
        <end position="23"/>
    </location>
</feature>
<dbReference type="GO" id="GO:0006952">
    <property type="term" value="P:defense response"/>
    <property type="evidence" value="ECO:0007669"/>
    <property type="project" value="UniProtKB-ARBA"/>
</dbReference>
<dbReference type="InterPro" id="IPR001938">
    <property type="entry name" value="Thaumatin"/>
</dbReference>
<comment type="caution">
    <text evidence="7">The sequence shown here is derived from an EMBL/GenBank/DDBJ whole genome shotgun (WGS) entry which is preliminary data.</text>
</comment>
<proteinExistence type="inferred from homology"/>
<accession>A0A7J6I7P4</accession>